<feature type="compositionally biased region" description="Basic and acidic residues" evidence="2">
    <location>
        <begin position="11"/>
        <end position="34"/>
    </location>
</feature>
<feature type="compositionally biased region" description="Acidic residues" evidence="2">
    <location>
        <begin position="1"/>
        <end position="10"/>
    </location>
</feature>
<comment type="caution">
    <text evidence="3">The sequence shown here is derived from an EMBL/GenBank/DDBJ whole genome shotgun (WGS) entry which is preliminary data.</text>
</comment>
<protein>
    <submittedName>
        <fullName evidence="3">Uncharacterized protein</fullName>
    </submittedName>
</protein>
<feature type="region of interest" description="Disordered" evidence="2">
    <location>
        <begin position="1"/>
        <end position="168"/>
    </location>
</feature>
<accession>A0A9Q0QML4</accession>
<evidence type="ECO:0000313" key="3">
    <source>
        <dbReference type="EMBL" id="KAJ4965365.1"/>
    </source>
</evidence>
<keyword evidence="4" id="KW-1185">Reference proteome</keyword>
<gene>
    <name evidence="3" type="ORF">NE237_017214</name>
</gene>
<keyword evidence="1" id="KW-0175">Coiled coil</keyword>
<evidence type="ECO:0000256" key="1">
    <source>
        <dbReference type="SAM" id="Coils"/>
    </source>
</evidence>
<evidence type="ECO:0000313" key="4">
    <source>
        <dbReference type="Proteomes" id="UP001141806"/>
    </source>
</evidence>
<dbReference type="Proteomes" id="UP001141806">
    <property type="component" value="Unassembled WGS sequence"/>
</dbReference>
<sequence length="319" mass="35788">MGLDDSDNSDEERIVYKSSNARDDHSPTSERSTDEGENEDSVVREGLDLSEIASMFAAQNQGQKQRKRPATRTSKGVKKVRVMKVIASKSTATRRGFETPVEGDAELPMSNETTSEAAPQGGSLADKQDDLVEIPAPMSHHPPATLGERTSEGWQPQGEKLANPPLHSMDLARREEILVLRSKRIRESQSAHALNALRWDEEKANSKEIDTLRVCHWVEKERLEESLQAEKDNASAKKKRLGEALTKERAKSELLTSQMEDLRRKCGNLASQVYDLLSDKDEQEAGIFDRVEKAVNDFKKSKDLEVYVVEDPVMKGFRL</sequence>
<dbReference type="EMBL" id="JAMYWD010000007">
    <property type="protein sequence ID" value="KAJ4965365.1"/>
    <property type="molecule type" value="Genomic_DNA"/>
</dbReference>
<dbReference type="AlphaFoldDB" id="A0A9Q0QML4"/>
<name>A0A9Q0QML4_9MAGN</name>
<feature type="compositionally biased region" description="Basic residues" evidence="2">
    <location>
        <begin position="64"/>
        <end position="82"/>
    </location>
</feature>
<proteinExistence type="predicted"/>
<evidence type="ECO:0000256" key="2">
    <source>
        <dbReference type="SAM" id="MobiDB-lite"/>
    </source>
</evidence>
<feature type="coiled-coil region" evidence="1">
    <location>
        <begin position="220"/>
        <end position="265"/>
    </location>
</feature>
<reference evidence="3" key="1">
    <citation type="journal article" date="2023" name="Plant J.">
        <title>The genome of the king protea, Protea cynaroides.</title>
        <authorList>
            <person name="Chang J."/>
            <person name="Duong T.A."/>
            <person name="Schoeman C."/>
            <person name="Ma X."/>
            <person name="Roodt D."/>
            <person name="Barker N."/>
            <person name="Li Z."/>
            <person name="Van de Peer Y."/>
            <person name="Mizrachi E."/>
        </authorList>
    </citation>
    <scope>NUCLEOTIDE SEQUENCE</scope>
    <source>
        <tissue evidence="3">Young leaves</tissue>
    </source>
</reference>
<organism evidence="3 4">
    <name type="scientific">Protea cynaroides</name>
    <dbReference type="NCBI Taxonomy" id="273540"/>
    <lineage>
        <taxon>Eukaryota</taxon>
        <taxon>Viridiplantae</taxon>
        <taxon>Streptophyta</taxon>
        <taxon>Embryophyta</taxon>
        <taxon>Tracheophyta</taxon>
        <taxon>Spermatophyta</taxon>
        <taxon>Magnoliopsida</taxon>
        <taxon>Proteales</taxon>
        <taxon>Proteaceae</taxon>
        <taxon>Protea</taxon>
    </lineage>
</organism>